<evidence type="ECO:0000256" key="2">
    <source>
        <dbReference type="ARBA" id="ARBA00022649"/>
    </source>
</evidence>
<evidence type="ECO:0000313" key="11">
    <source>
        <dbReference type="EMBL" id="MCW7755277.1"/>
    </source>
</evidence>
<dbReference type="Pfam" id="PF01909">
    <property type="entry name" value="NTP_transf_2"/>
    <property type="match status" value="1"/>
</dbReference>
<evidence type="ECO:0000256" key="4">
    <source>
        <dbReference type="ARBA" id="ARBA00022695"/>
    </source>
</evidence>
<feature type="domain" description="Polymerase nucleotidyl transferase" evidence="10">
    <location>
        <begin position="17"/>
        <end position="98"/>
    </location>
</feature>
<evidence type="ECO:0000256" key="6">
    <source>
        <dbReference type="ARBA" id="ARBA00022741"/>
    </source>
</evidence>
<dbReference type="InterPro" id="IPR002934">
    <property type="entry name" value="Polymerase_NTP_transf_dom"/>
</dbReference>
<reference evidence="11 12" key="1">
    <citation type="submission" date="2022-11" db="EMBL/GenBank/DDBJ databases">
        <title>Desulfobotulus tamanensis H1 sp. nov. - anaerobic, alkaliphilic, sulphate reducing bacterium isolated from terrestrial mud volcano.</title>
        <authorList>
            <person name="Frolova A."/>
            <person name="Merkel A.Y."/>
            <person name="Slobodkin A.I."/>
        </authorList>
    </citation>
    <scope>NUCLEOTIDE SEQUENCE [LARGE SCALE GENOMIC DNA]</scope>
    <source>
        <strain evidence="11 12">H1</strain>
    </source>
</reference>
<keyword evidence="3" id="KW-0808">Transferase</keyword>
<keyword evidence="4" id="KW-0548">Nucleotidyltransferase</keyword>
<dbReference type="Gene3D" id="3.30.460.10">
    <property type="entry name" value="Beta Polymerase, domain 2"/>
    <property type="match status" value="1"/>
</dbReference>
<dbReference type="SUPFAM" id="SSF81301">
    <property type="entry name" value="Nucleotidyltransferase"/>
    <property type="match status" value="1"/>
</dbReference>
<dbReference type="RefSeq" id="WP_265426214.1">
    <property type="nucleotide sequence ID" value="NZ_JAPFPW010000028.1"/>
</dbReference>
<dbReference type="InterPro" id="IPR052038">
    <property type="entry name" value="Type-VII_TA_antitoxin"/>
</dbReference>
<dbReference type="PANTHER" id="PTHR33571">
    <property type="entry name" value="SSL8005 PROTEIN"/>
    <property type="match status" value="1"/>
</dbReference>
<dbReference type="PANTHER" id="PTHR33571:SF14">
    <property type="entry name" value="PROTEIN ADENYLYLTRANSFERASE MJ0435-RELATED"/>
    <property type="match status" value="1"/>
</dbReference>
<dbReference type="Proteomes" id="UP001209681">
    <property type="component" value="Unassembled WGS sequence"/>
</dbReference>
<evidence type="ECO:0000256" key="8">
    <source>
        <dbReference type="ARBA" id="ARBA00022842"/>
    </source>
</evidence>
<evidence type="ECO:0000256" key="7">
    <source>
        <dbReference type="ARBA" id="ARBA00022840"/>
    </source>
</evidence>
<gene>
    <name evidence="11" type="ORF">OOT00_14920</name>
</gene>
<comment type="caution">
    <text evidence="11">The sequence shown here is derived from an EMBL/GenBank/DDBJ whole genome shotgun (WGS) entry which is preliminary data.</text>
</comment>
<keyword evidence="7" id="KW-0067">ATP-binding</keyword>
<evidence type="ECO:0000256" key="5">
    <source>
        <dbReference type="ARBA" id="ARBA00022723"/>
    </source>
</evidence>
<keyword evidence="6" id="KW-0547">Nucleotide-binding</keyword>
<comment type="similarity">
    <text evidence="9">Belongs to the MntA antitoxin family.</text>
</comment>
<evidence type="ECO:0000313" key="12">
    <source>
        <dbReference type="Proteomes" id="UP001209681"/>
    </source>
</evidence>
<proteinExistence type="inferred from homology"/>
<sequence>MIDASRVFRYLLFNKSRLQQEYSLTKIGVMGSVAVGRQHGASDLDIIVEFKNNTQNLFELKEKLRREMMGEFHVHVDICREKYIKPAFKNQILAKVKYV</sequence>
<keyword evidence="2" id="KW-1277">Toxin-antitoxin system</keyword>
<organism evidence="11 12">
    <name type="scientific">Desulfobotulus pelophilus</name>
    <dbReference type="NCBI Taxonomy" id="2823377"/>
    <lineage>
        <taxon>Bacteria</taxon>
        <taxon>Pseudomonadati</taxon>
        <taxon>Thermodesulfobacteriota</taxon>
        <taxon>Desulfobacteria</taxon>
        <taxon>Desulfobacterales</taxon>
        <taxon>Desulfobacteraceae</taxon>
        <taxon>Desulfobotulus</taxon>
    </lineage>
</organism>
<dbReference type="CDD" id="cd05403">
    <property type="entry name" value="NT_KNTase_like"/>
    <property type="match status" value="1"/>
</dbReference>
<dbReference type="InterPro" id="IPR043519">
    <property type="entry name" value="NT_sf"/>
</dbReference>
<keyword evidence="12" id="KW-1185">Reference proteome</keyword>
<comment type="cofactor">
    <cofactor evidence="1">
        <name>Mg(2+)</name>
        <dbReference type="ChEBI" id="CHEBI:18420"/>
    </cofactor>
</comment>
<evidence type="ECO:0000259" key="10">
    <source>
        <dbReference type="Pfam" id="PF01909"/>
    </source>
</evidence>
<dbReference type="EMBL" id="JAPFPW010000028">
    <property type="protein sequence ID" value="MCW7755277.1"/>
    <property type="molecule type" value="Genomic_DNA"/>
</dbReference>
<evidence type="ECO:0000256" key="1">
    <source>
        <dbReference type="ARBA" id="ARBA00001946"/>
    </source>
</evidence>
<name>A0ABT3NCT0_9BACT</name>
<keyword evidence="8" id="KW-0460">Magnesium</keyword>
<protein>
    <submittedName>
        <fullName evidence="11">Nucleotidyltransferase domain-containing protein</fullName>
    </submittedName>
</protein>
<accession>A0ABT3NCT0</accession>
<keyword evidence="5" id="KW-0479">Metal-binding</keyword>
<evidence type="ECO:0000256" key="9">
    <source>
        <dbReference type="ARBA" id="ARBA00038276"/>
    </source>
</evidence>
<evidence type="ECO:0000256" key="3">
    <source>
        <dbReference type="ARBA" id="ARBA00022679"/>
    </source>
</evidence>